<dbReference type="Gene3D" id="3.30.479.30">
    <property type="entry name" value="Band 7 domain"/>
    <property type="match status" value="1"/>
</dbReference>
<organism evidence="2 3">
    <name type="scientific">Acinetobacter phage AbTZA1</name>
    <dbReference type="NCBI Taxonomy" id="2500827"/>
    <lineage>
        <taxon>Viruses</taxon>
        <taxon>Duplodnaviria</taxon>
        <taxon>Heunggongvirae</taxon>
        <taxon>Uroviricota</taxon>
        <taxon>Caudoviricetes</taxon>
        <taxon>Pantevenvirales</taxon>
        <taxon>Straboviridae</taxon>
        <taxon>Twarogvirinae</taxon>
        <taxon>Hadassahvirus</taxon>
        <taxon>Hadassahvirus azbtza1</taxon>
    </lineage>
</organism>
<reference evidence="2 3" key="1">
    <citation type="submission" date="2018-12" db="EMBL/GenBank/DDBJ databases">
        <title>Successful treatment of antibiotic resistant microbial bone infection with bacteriophages.</title>
        <authorList>
            <person name="Nir-Paz R."/>
            <person name="Gelman D."/>
            <person name="Khouri A."/>
            <person name="Sisson B.M."/>
            <person name="Fackler J."/>
            <person name="Oren S.A."/>
            <person name="Khalifa L."/>
            <person name="Rimon A."/>
            <person name="Glazer S.C."/>
            <person name="Moses A.E."/>
            <person name="Yoram W."/>
            <person name="Schooley R.T."/>
            <person name="Hazan R."/>
        </authorList>
    </citation>
    <scope>NUCLEOTIDE SEQUENCE [LARGE SCALE GENOMIC DNA]</scope>
</reference>
<dbReference type="SUPFAM" id="SSF117892">
    <property type="entry name" value="Band 7/SPFH domain"/>
    <property type="match status" value="1"/>
</dbReference>
<dbReference type="PROSITE" id="PS51257">
    <property type="entry name" value="PROKAR_LIPOPROTEIN"/>
    <property type="match status" value="1"/>
</dbReference>
<evidence type="ECO:0000313" key="2">
    <source>
        <dbReference type="EMBL" id="AZU98582.1"/>
    </source>
</evidence>
<dbReference type="InterPro" id="IPR001107">
    <property type="entry name" value="Band_7"/>
</dbReference>
<accession>A0A3Q9R700</accession>
<dbReference type="Proteomes" id="UP000287416">
    <property type="component" value="Segment"/>
</dbReference>
<evidence type="ECO:0000313" key="3">
    <source>
        <dbReference type="Proteomes" id="UP000287416"/>
    </source>
</evidence>
<dbReference type="GeneID" id="55811422"/>
<proteinExistence type="predicted"/>
<dbReference type="RefSeq" id="YP_009882126.1">
    <property type="nucleotide sequence ID" value="NC_049445.1"/>
</dbReference>
<dbReference type="KEGG" id="vg:55811422"/>
<evidence type="ECO:0000259" key="1">
    <source>
        <dbReference type="Pfam" id="PF01145"/>
    </source>
</evidence>
<feature type="domain" description="Band 7" evidence="1">
    <location>
        <begin position="25"/>
        <end position="209"/>
    </location>
</feature>
<dbReference type="InterPro" id="IPR036013">
    <property type="entry name" value="Band_7/SPFH_dom_sf"/>
</dbReference>
<protein>
    <recommendedName>
        <fullName evidence="1">Band 7 domain-containing protein</fullName>
    </recommendedName>
</protein>
<keyword evidence="3" id="KW-1185">Reference proteome</keyword>
<name>A0A3Q9R700_9CAUD</name>
<dbReference type="EMBL" id="MK278860">
    <property type="protein sequence ID" value="AZU98582.1"/>
    <property type="molecule type" value="Genomic_DNA"/>
</dbReference>
<dbReference type="Pfam" id="PF01145">
    <property type="entry name" value="Band_7"/>
    <property type="match status" value="1"/>
</dbReference>
<sequence>MKSLKTALVIALAASTMIGCSKVMDSEVAISENRFTGGISDKVLTQGLHQFATQKIIPVSKRNLVLPTIVATPIVQEKIAMKSFQMKVNYGIVPENAAIAYKTEKAQNMTTKDGDVYLLGYYVEYLAKAAINDVVSQYRALEVNDNRSKIETEIRDAINKKLDASGKSKFVRVNEISVIDIQPPSQITESSAAILKSEQDLKTRKNELEVAKVEQEKMKVLAQQADAQYVNLLNAQARVTEAEALKIAASKGNVSTIIVPHNFQSLGNVSK</sequence>